<evidence type="ECO:0000313" key="11">
    <source>
        <dbReference type="Proteomes" id="UP000273083"/>
    </source>
</evidence>
<dbReference type="GO" id="GO:0004401">
    <property type="term" value="F:histidinol-phosphatase activity"/>
    <property type="evidence" value="ECO:0007669"/>
    <property type="project" value="UniProtKB-UniRule"/>
</dbReference>
<dbReference type="InterPro" id="IPR003141">
    <property type="entry name" value="Pol/His_phosphatase_N"/>
</dbReference>
<keyword evidence="4 8" id="KW-0028">Amino-acid biosynthesis</keyword>
<dbReference type="EC" id="3.1.3.15" evidence="3 8"/>
<evidence type="ECO:0000313" key="10">
    <source>
        <dbReference type="EMBL" id="ROR30706.1"/>
    </source>
</evidence>
<dbReference type="InterPro" id="IPR010140">
    <property type="entry name" value="Histidinol_P_phosphatase_HisJ"/>
</dbReference>
<evidence type="ECO:0000256" key="3">
    <source>
        <dbReference type="ARBA" id="ARBA00013085"/>
    </source>
</evidence>
<dbReference type="NCBIfam" id="TIGR01856">
    <property type="entry name" value="hisJ_fam"/>
    <property type="match status" value="1"/>
</dbReference>
<dbReference type="AlphaFoldDB" id="A0A3N1XVT8"/>
<evidence type="ECO:0000256" key="4">
    <source>
        <dbReference type="ARBA" id="ARBA00022605"/>
    </source>
</evidence>
<protein>
    <recommendedName>
        <fullName evidence="3 8">Histidinol-phosphatase</fullName>
        <shortName evidence="8">HolPase</shortName>
        <ecNumber evidence="3 8">3.1.3.15</ecNumber>
    </recommendedName>
</protein>
<proteinExistence type="inferred from homology"/>
<evidence type="ECO:0000256" key="5">
    <source>
        <dbReference type="ARBA" id="ARBA00022801"/>
    </source>
</evidence>
<keyword evidence="6 8" id="KW-0368">Histidine biosynthesis</keyword>
<evidence type="ECO:0000256" key="8">
    <source>
        <dbReference type="RuleBase" id="RU366003"/>
    </source>
</evidence>
<dbReference type="EMBL" id="RJVG01000002">
    <property type="protein sequence ID" value="ROR30706.1"/>
    <property type="molecule type" value="Genomic_DNA"/>
</dbReference>
<accession>A0A3N1XVT8</accession>
<comment type="pathway">
    <text evidence="1 8">Amino-acid biosynthesis; L-histidine biosynthesis; L-histidine from 5-phospho-alpha-D-ribose 1-diphosphate: step 8/9.</text>
</comment>
<comment type="catalytic activity">
    <reaction evidence="7 8">
        <text>L-histidinol phosphate + H2O = L-histidinol + phosphate</text>
        <dbReference type="Rhea" id="RHEA:14465"/>
        <dbReference type="ChEBI" id="CHEBI:15377"/>
        <dbReference type="ChEBI" id="CHEBI:43474"/>
        <dbReference type="ChEBI" id="CHEBI:57699"/>
        <dbReference type="ChEBI" id="CHEBI:57980"/>
        <dbReference type="EC" id="3.1.3.15"/>
    </reaction>
</comment>
<organism evidence="10 11">
    <name type="scientific">Mobilisporobacter senegalensis</name>
    <dbReference type="NCBI Taxonomy" id="1329262"/>
    <lineage>
        <taxon>Bacteria</taxon>
        <taxon>Bacillati</taxon>
        <taxon>Bacillota</taxon>
        <taxon>Clostridia</taxon>
        <taxon>Lachnospirales</taxon>
        <taxon>Lachnospiraceae</taxon>
        <taxon>Mobilisporobacter</taxon>
    </lineage>
</organism>
<dbReference type="PANTHER" id="PTHR21039:SF0">
    <property type="entry name" value="HISTIDINOL-PHOSPHATASE"/>
    <property type="match status" value="1"/>
</dbReference>
<evidence type="ECO:0000259" key="9">
    <source>
        <dbReference type="SMART" id="SM00481"/>
    </source>
</evidence>
<dbReference type="InterPro" id="IPR004013">
    <property type="entry name" value="PHP_dom"/>
</dbReference>
<dbReference type="OrthoDB" id="9775255at2"/>
<gene>
    <name evidence="10" type="ORF">EDD66_102361</name>
</gene>
<dbReference type="RefSeq" id="WP_123608391.1">
    <property type="nucleotide sequence ID" value="NZ_RJVG01000002.1"/>
</dbReference>
<dbReference type="GO" id="GO:0005737">
    <property type="term" value="C:cytoplasm"/>
    <property type="evidence" value="ECO:0007669"/>
    <property type="project" value="TreeGrafter"/>
</dbReference>
<dbReference type="UniPathway" id="UPA00031">
    <property type="reaction ID" value="UER00013"/>
</dbReference>
<dbReference type="Pfam" id="PF02811">
    <property type="entry name" value="PHP"/>
    <property type="match status" value="1"/>
</dbReference>
<name>A0A3N1XVT8_9FIRM</name>
<evidence type="ECO:0000256" key="6">
    <source>
        <dbReference type="ARBA" id="ARBA00023102"/>
    </source>
</evidence>
<comment type="similarity">
    <text evidence="2 8">Belongs to the PHP hydrolase family. HisK subfamily.</text>
</comment>
<reference evidence="10 11" key="1">
    <citation type="submission" date="2018-11" db="EMBL/GenBank/DDBJ databases">
        <title>Genomic Encyclopedia of Type Strains, Phase IV (KMG-IV): sequencing the most valuable type-strain genomes for metagenomic binning, comparative biology and taxonomic classification.</title>
        <authorList>
            <person name="Goeker M."/>
        </authorList>
    </citation>
    <scope>NUCLEOTIDE SEQUENCE [LARGE SCALE GENOMIC DNA]</scope>
    <source>
        <strain evidence="10 11">DSM 26537</strain>
    </source>
</reference>
<sequence>MICADFHVHTDFSGDSDTPMKDMIERAIDIGLTQICITDHMDHLYPEQYHMNFTFDVKEYFHQIEEMSEYYKDRIKIYKGIELGLVPKLAGWYQELVSKYSFDFVIGSSHIVDDLDPYYREYWEEKEEEEGYRGYFQTILDNMDAYDDFDTYGHIDYIVRYGPCKNQNYSYKKYADILDKILLAIIHKKKALEVNTSGYKYGLEQSHPHRDIIKRYKELGGKYITIGSDAHKPEHLAYDFRKISDILVSLGFEYYTIFEHRNPKLIKF</sequence>
<dbReference type="Gene3D" id="3.20.20.140">
    <property type="entry name" value="Metal-dependent hydrolases"/>
    <property type="match status" value="1"/>
</dbReference>
<feature type="domain" description="Polymerase/histidinol phosphatase N-terminal" evidence="9">
    <location>
        <begin position="4"/>
        <end position="87"/>
    </location>
</feature>
<dbReference type="InterPro" id="IPR016195">
    <property type="entry name" value="Pol/histidinol_Pase-like"/>
</dbReference>
<evidence type="ECO:0000256" key="2">
    <source>
        <dbReference type="ARBA" id="ARBA00009152"/>
    </source>
</evidence>
<dbReference type="GO" id="GO:0000105">
    <property type="term" value="P:L-histidine biosynthetic process"/>
    <property type="evidence" value="ECO:0007669"/>
    <property type="project" value="UniProtKB-UniRule"/>
</dbReference>
<keyword evidence="5 8" id="KW-0378">Hydrolase</keyword>
<dbReference type="SMART" id="SM00481">
    <property type="entry name" value="POLIIIAc"/>
    <property type="match status" value="1"/>
</dbReference>
<dbReference type="Proteomes" id="UP000273083">
    <property type="component" value="Unassembled WGS sequence"/>
</dbReference>
<dbReference type="PANTHER" id="PTHR21039">
    <property type="entry name" value="HISTIDINOL PHOSPHATASE-RELATED"/>
    <property type="match status" value="1"/>
</dbReference>
<keyword evidence="11" id="KW-1185">Reference proteome</keyword>
<comment type="caution">
    <text evidence="10">The sequence shown here is derived from an EMBL/GenBank/DDBJ whole genome shotgun (WGS) entry which is preliminary data.</text>
</comment>
<evidence type="ECO:0000256" key="7">
    <source>
        <dbReference type="ARBA" id="ARBA00049158"/>
    </source>
</evidence>
<evidence type="ECO:0000256" key="1">
    <source>
        <dbReference type="ARBA" id="ARBA00004970"/>
    </source>
</evidence>
<dbReference type="SUPFAM" id="SSF89550">
    <property type="entry name" value="PHP domain-like"/>
    <property type="match status" value="1"/>
</dbReference>